<protein>
    <submittedName>
        <fullName evidence="2">Uncharacterized protein</fullName>
    </submittedName>
</protein>
<evidence type="ECO:0000313" key="3">
    <source>
        <dbReference type="Proteomes" id="UP001412067"/>
    </source>
</evidence>
<accession>A0ABR2MUC8</accession>
<feature type="compositionally biased region" description="Low complexity" evidence="1">
    <location>
        <begin position="38"/>
        <end position="51"/>
    </location>
</feature>
<feature type="region of interest" description="Disordered" evidence="1">
    <location>
        <begin position="37"/>
        <end position="74"/>
    </location>
</feature>
<dbReference type="EMBL" id="JBBWWR010000004">
    <property type="protein sequence ID" value="KAK8967563.1"/>
    <property type="molecule type" value="Genomic_DNA"/>
</dbReference>
<keyword evidence="3" id="KW-1185">Reference proteome</keyword>
<gene>
    <name evidence="2" type="ORF">KSP40_PGU017321</name>
</gene>
<evidence type="ECO:0000313" key="2">
    <source>
        <dbReference type="EMBL" id="KAK8967563.1"/>
    </source>
</evidence>
<dbReference type="Proteomes" id="UP001412067">
    <property type="component" value="Unassembled WGS sequence"/>
</dbReference>
<evidence type="ECO:0000256" key="1">
    <source>
        <dbReference type="SAM" id="MobiDB-lite"/>
    </source>
</evidence>
<proteinExistence type="predicted"/>
<organism evidence="2 3">
    <name type="scientific">Platanthera guangdongensis</name>
    <dbReference type="NCBI Taxonomy" id="2320717"/>
    <lineage>
        <taxon>Eukaryota</taxon>
        <taxon>Viridiplantae</taxon>
        <taxon>Streptophyta</taxon>
        <taxon>Embryophyta</taxon>
        <taxon>Tracheophyta</taxon>
        <taxon>Spermatophyta</taxon>
        <taxon>Magnoliopsida</taxon>
        <taxon>Liliopsida</taxon>
        <taxon>Asparagales</taxon>
        <taxon>Orchidaceae</taxon>
        <taxon>Orchidoideae</taxon>
        <taxon>Orchideae</taxon>
        <taxon>Orchidinae</taxon>
        <taxon>Platanthera</taxon>
    </lineage>
</organism>
<name>A0ABR2MUC8_9ASPA</name>
<reference evidence="2 3" key="1">
    <citation type="journal article" date="2022" name="Nat. Plants">
        <title>Genomes of leafy and leafless Platanthera orchids illuminate the evolution of mycoheterotrophy.</title>
        <authorList>
            <person name="Li M.H."/>
            <person name="Liu K.W."/>
            <person name="Li Z."/>
            <person name="Lu H.C."/>
            <person name="Ye Q.L."/>
            <person name="Zhang D."/>
            <person name="Wang J.Y."/>
            <person name="Li Y.F."/>
            <person name="Zhong Z.M."/>
            <person name="Liu X."/>
            <person name="Yu X."/>
            <person name="Liu D.K."/>
            <person name="Tu X.D."/>
            <person name="Liu B."/>
            <person name="Hao Y."/>
            <person name="Liao X.Y."/>
            <person name="Jiang Y.T."/>
            <person name="Sun W.H."/>
            <person name="Chen J."/>
            <person name="Chen Y.Q."/>
            <person name="Ai Y."/>
            <person name="Zhai J.W."/>
            <person name="Wu S.S."/>
            <person name="Zhou Z."/>
            <person name="Hsiao Y.Y."/>
            <person name="Wu W.L."/>
            <person name="Chen Y.Y."/>
            <person name="Lin Y.F."/>
            <person name="Hsu J.L."/>
            <person name="Li C.Y."/>
            <person name="Wang Z.W."/>
            <person name="Zhao X."/>
            <person name="Zhong W.Y."/>
            <person name="Ma X.K."/>
            <person name="Ma L."/>
            <person name="Huang J."/>
            <person name="Chen G.Z."/>
            <person name="Huang M.Z."/>
            <person name="Huang L."/>
            <person name="Peng D.H."/>
            <person name="Luo Y.B."/>
            <person name="Zou S.Q."/>
            <person name="Chen S.P."/>
            <person name="Lan S."/>
            <person name="Tsai W.C."/>
            <person name="Van de Peer Y."/>
            <person name="Liu Z.J."/>
        </authorList>
    </citation>
    <scope>NUCLEOTIDE SEQUENCE [LARGE SCALE GENOMIC DNA]</scope>
    <source>
        <strain evidence="2">Lor288</strain>
    </source>
</reference>
<sequence>MPTHLKASIFQLVSRYLQASTRIVGCPHFTVKCSGVHSQGSGSAARQSSGRPSKARSGWGCATAAGGGGVPNKP</sequence>
<feature type="compositionally biased region" description="Gly residues" evidence="1">
    <location>
        <begin position="65"/>
        <end position="74"/>
    </location>
</feature>
<comment type="caution">
    <text evidence="2">The sequence shown here is derived from an EMBL/GenBank/DDBJ whole genome shotgun (WGS) entry which is preliminary data.</text>
</comment>